<dbReference type="EC" id="3.2.1.52" evidence="3"/>
<dbReference type="InterPro" id="IPR001764">
    <property type="entry name" value="Glyco_hydro_3_N"/>
</dbReference>
<reference evidence="7 8" key="1">
    <citation type="submission" date="2018-03" db="EMBL/GenBank/DDBJ databases">
        <title>Cross-interface Injection: A General Nanoliter Liquid Handling Method Applied to Single Cells Genome Amplification Automated Nanoliter Liquid Handling Applied to Single Cell Multiple Displacement Amplification.</title>
        <authorList>
            <person name="Yun J."/>
            <person name="Xu P."/>
            <person name="Xu J."/>
            <person name="Dai X."/>
            <person name="Wang Y."/>
            <person name="Zheng X."/>
            <person name="Cao C."/>
            <person name="Yi Q."/>
            <person name="Zhu Y."/>
            <person name="Wang L."/>
            <person name="Dong Z."/>
            <person name="Huang Y."/>
            <person name="Huang L."/>
            <person name="Du W."/>
        </authorList>
    </citation>
    <scope>NUCLEOTIDE SEQUENCE [LARGE SCALE GENOMIC DNA]</scope>
    <source>
        <strain evidence="7 8">Z-D1-2</strain>
    </source>
</reference>
<dbReference type="Pfam" id="PF00933">
    <property type="entry name" value="Glyco_hydro_3"/>
    <property type="match status" value="1"/>
</dbReference>
<comment type="caution">
    <text evidence="7">The sequence shown here is derived from an EMBL/GenBank/DDBJ whole genome shotgun (WGS) entry which is preliminary data.</text>
</comment>
<evidence type="ECO:0000256" key="3">
    <source>
        <dbReference type="ARBA" id="ARBA00012663"/>
    </source>
</evidence>
<dbReference type="InterPro" id="IPR050226">
    <property type="entry name" value="NagZ_Beta-hexosaminidase"/>
</dbReference>
<sequence length="271" mass="30004">NRLQEKSKIPLWIGMDAEWGLGMRLDSTMNFPKQMTLGAIQNDSLIYYMGAEIARQAKLVGVHVNFAPVVDVNNNIKNPVIGYRSFGEDKVNVAKKGVAYMQGLQDNGVLANAKHFPGHRDTGSDSHLTLPVIRHSKERMNDLELYPFKELIANGISSMMVAHLHVPAYDNTPNKATTLSSAVVTDLLKKELGFNGLIFTDALNMKGVSDFYDPGETDLLAFKAGNDVLLFPMNVPNAVGMIRKAIQKKQISEERLEESVKKILSAKYQLG</sequence>
<dbReference type="GO" id="GO:0005975">
    <property type="term" value="P:carbohydrate metabolic process"/>
    <property type="evidence" value="ECO:0007669"/>
    <property type="project" value="InterPro"/>
</dbReference>
<comment type="similarity">
    <text evidence="2">Belongs to the glycosyl hydrolase 3 family.</text>
</comment>
<accession>A0A2T4DB43</accession>
<evidence type="ECO:0000259" key="6">
    <source>
        <dbReference type="Pfam" id="PF00933"/>
    </source>
</evidence>
<dbReference type="InterPro" id="IPR017853">
    <property type="entry name" value="GH"/>
</dbReference>
<keyword evidence="5" id="KW-0326">Glycosidase</keyword>
<dbReference type="InterPro" id="IPR036962">
    <property type="entry name" value="Glyco_hydro_3_N_sf"/>
</dbReference>
<dbReference type="EMBL" id="PYVU01000480">
    <property type="protein sequence ID" value="PTB91059.1"/>
    <property type="molecule type" value="Genomic_DNA"/>
</dbReference>
<dbReference type="PRINTS" id="PR00133">
    <property type="entry name" value="GLHYDRLASE3"/>
</dbReference>
<dbReference type="PROSITE" id="PS00775">
    <property type="entry name" value="GLYCOSYL_HYDROL_F3"/>
    <property type="match status" value="1"/>
</dbReference>
<evidence type="ECO:0000256" key="2">
    <source>
        <dbReference type="ARBA" id="ARBA00005336"/>
    </source>
</evidence>
<dbReference type="GO" id="GO:0009254">
    <property type="term" value="P:peptidoglycan turnover"/>
    <property type="evidence" value="ECO:0007669"/>
    <property type="project" value="TreeGrafter"/>
</dbReference>
<proteinExistence type="inferred from homology"/>
<evidence type="ECO:0000313" key="7">
    <source>
        <dbReference type="EMBL" id="PTB91059.1"/>
    </source>
</evidence>
<evidence type="ECO:0000256" key="1">
    <source>
        <dbReference type="ARBA" id="ARBA00001231"/>
    </source>
</evidence>
<evidence type="ECO:0000256" key="5">
    <source>
        <dbReference type="ARBA" id="ARBA00023295"/>
    </source>
</evidence>
<comment type="catalytic activity">
    <reaction evidence="1">
        <text>Hydrolysis of terminal non-reducing N-acetyl-D-hexosamine residues in N-acetyl-beta-D-hexosaminides.</text>
        <dbReference type="EC" id="3.2.1.52"/>
    </reaction>
</comment>
<dbReference type="PANTHER" id="PTHR30480">
    <property type="entry name" value="BETA-HEXOSAMINIDASE-RELATED"/>
    <property type="match status" value="1"/>
</dbReference>
<dbReference type="PANTHER" id="PTHR30480:SF13">
    <property type="entry name" value="BETA-HEXOSAMINIDASE"/>
    <property type="match status" value="1"/>
</dbReference>
<feature type="domain" description="Glycoside hydrolase family 3 N-terminal" evidence="6">
    <location>
        <begin position="5"/>
        <end position="265"/>
    </location>
</feature>
<organism evidence="7 8">
    <name type="scientific">Marivirga lumbricoides</name>
    <dbReference type="NCBI Taxonomy" id="1046115"/>
    <lineage>
        <taxon>Bacteria</taxon>
        <taxon>Pseudomonadati</taxon>
        <taxon>Bacteroidota</taxon>
        <taxon>Cytophagia</taxon>
        <taxon>Cytophagales</taxon>
        <taxon>Marivirgaceae</taxon>
        <taxon>Marivirga</taxon>
    </lineage>
</organism>
<evidence type="ECO:0000256" key="4">
    <source>
        <dbReference type="ARBA" id="ARBA00022801"/>
    </source>
</evidence>
<keyword evidence="4 7" id="KW-0378">Hydrolase</keyword>
<dbReference type="Proteomes" id="UP000240608">
    <property type="component" value="Unassembled WGS sequence"/>
</dbReference>
<dbReference type="InterPro" id="IPR019800">
    <property type="entry name" value="Glyco_hydro_3_AS"/>
</dbReference>
<evidence type="ECO:0000313" key="8">
    <source>
        <dbReference type="Proteomes" id="UP000240608"/>
    </source>
</evidence>
<protein>
    <recommendedName>
        <fullName evidence="3">beta-N-acetylhexosaminidase</fullName>
        <ecNumber evidence="3">3.2.1.52</ecNumber>
    </recommendedName>
</protein>
<dbReference type="AlphaFoldDB" id="A0A2T4DB43"/>
<dbReference type="SUPFAM" id="SSF51445">
    <property type="entry name" value="(Trans)glycosidases"/>
    <property type="match status" value="1"/>
</dbReference>
<feature type="non-terminal residue" evidence="7">
    <location>
        <position position="271"/>
    </location>
</feature>
<feature type="non-terminal residue" evidence="7">
    <location>
        <position position="1"/>
    </location>
</feature>
<dbReference type="GO" id="GO:0004563">
    <property type="term" value="F:beta-N-acetylhexosaminidase activity"/>
    <property type="evidence" value="ECO:0007669"/>
    <property type="project" value="UniProtKB-EC"/>
</dbReference>
<name>A0A2T4DB43_9BACT</name>
<dbReference type="Gene3D" id="3.20.20.300">
    <property type="entry name" value="Glycoside hydrolase, family 3, N-terminal domain"/>
    <property type="match status" value="1"/>
</dbReference>
<gene>
    <name evidence="7" type="ORF">C9994_16210</name>
</gene>